<keyword evidence="9" id="KW-0966">Cell projection</keyword>
<evidence type="ECO:0000256" key="3">
    <source>
        <dbReference type="ARBA" id="ARBA00022475"/>
    </source>
</evidence>
<gene>
    <name evidence="9" type="primary">fliN</name>
    <name evidence="9" type="ORF">R7226_25305</name>
</gene>
<dbReference type="InterPro" id="IPR012826">
    <property type="entry name" value="FliN"/>
</dbReference>
<name>A0ABU4I043_9ACTN</name>
<keyword evidence="5" id="KW-0283">Flagellar rotation</keyword>
<evidence type="ECO:0000313" key="10">
    <source>
        <dbReference type="Proteomes" id="UP001284601"/>
    </source>
</evidence>
<organism evidence="9 10">
    <name type="scientific">Conexibacter stalactiti</name>
    <dbReference type="NCBI Taxonomy" id="1940611"/>
    <lineage>
        <taxon>Bacteria</taxon>
        <taxon>Bacillati</taxon>
        <taxon>Actinomycetota</taxon>
        <taxon>Thermoleophilia</taxon>
        <taxon>Solirubrobacterales</taxon>
        <taxon>Conexibacteraceae</taxon>
        <taxon>Conexibacter</taxon>
    </lineage>
</organism>
<evidence type="ECO:0000256" key="5">
    <source>
        <dbReference type="ARBA" id="ARBA00022779"/>
    </source>
</evidence>
<evidence type="ECO:0000313" key="9">
    <source>
        <dbReference type="EMBL" id="MDW5597694.1"/>
    </source>
</evidence>
<sequence length="126" mass="13120">MSHEMELPAFDRPVATNGRNGHHNDLGRLSDVPVELAVEIGRTRMTVGETLELRPGSIVVLNRMAGEPVDLLVNGTPIAHGEVVVIDEEFGLRITDVLGGVTAAETSSDASAEASAVPAAEAPGTV</sequence>
<proteinExistence type="inferred from homology"/>
<dbReference type="RefSeq" id="WP_318600159.1">
    <property type="nucleotide sequence ID" value="NZ_JAWSTH010000098.1"/>
</dbReference>
<keyword evidence="6" id="KW-0472">Membrane</keyword>
<dbReference type="Pfam" id="PF01052">
    <property type="entry name" value="FliMN_C"/>
    <property type="match status" value="1"/>
</dbReference>
<evidence type="ECO:0000256" key="2">
    <source>
        <dbReference type="ARBA" id="ARBA00009226"/>
    </source>
</evidence>
<comment type="caution">
    <text evidence="9">The sequence shown here is derived from an EMBL/GenBank/DDBJ whole genome shotgun (WGS) entry which is preliminary data.</text>
</comment>
<evidence type="ECO:0000256" key="4">
    <source>
        <dbReference type="ARBA" id="ARBA00022500"/>
    </source>
</evidence>
<dbReference type="InterPro" id="IPR051469">
    <property type="entry name" value="FliN/MopA/SpaO"/>
</dbReference>
<keyword evidence="4" id="KW-0145">Chemotaxis</keyword>
<dbReference type="NCBIfam" id="TIGR02480">
    <property type="entry name" value="fliN"/>
    <property type="match status" value="1"/>
</dbReference>
<dbReference type="InterPro" id="IPR001172">
    <property type="entry name" value="FliN_T3SS_HrcQb"/>
</dbReference>
<dbReference type="PANTHER" id="PTHR43484">
    <property type="match status" value="1"/>
</dbReference>
<feature type="region of interest" description="Disordered" evidence="7">
    <location>
        <begin position="106"/>
        <end position="126"/>
    </location>
</feature>
<evidence type="ECO:0000259" key="8">
    <source>
        <dbReference type="Pfam" id="PF01052"/>
    </source>
</evidence>
<dbReference type="SUPFAM" id="SSF101801">
    <property type="entry name" value="Surface presentation of antigens (SPOA)"/>
    <property type="match status" value="1"/>
</dbReference>
<evidence type="ECO:0000256" key="1">
    <source>
        <dbReference type="ARBA" id="ARBA00004413"/>
    </source>
</evidence>
<comment type="subcellular location">
    <subcellularLocation>
        <location evidence="1">Cell membrane</location>
        <topology evidence="1">Peripheral membrane protein</topology>
        <orientation evidence="1">Cytoplasmic side</orientation>
    </subcellularLocation>
</comment>
<evidence type="ECO:0000256" key="6">
    <source>
        <dbReference type="ARBA" id="ARBA00023136"/>
    </source>
</evidence>
<reference evidence="10" key="1">
    <citation type="submission" date="2023-07" db="EMBL/GenBank/DDBJ databases">
        <title>Conexibacter stalactiti sp. nov., isolated from stalactites in a lava cave and emended description of the genus Conexibacter.</title>
        <authorList>
            <person name="Lee S.D."/>
        </authorList>
    </citation>
    <scope>NUCLEOTIDE SEQUENCE [LARGE SCALE GENOMIC DNA]</scope>
    <source>
        <strain evidence="10">KCTC 39840</strain>
    </source>
</reference>
<dbReference type="Gene3D" id="2.30.330.10">
    <property type="entry name" value="SpoA-like"/>
    <property type="match status" value="1"/>
</dbReference>
<dbReference type="EMBL" id="JAWSTH010000098">
    <property type="protein sequence ID" value="MDW5597694.1"/>
    <property type="molecule type" value="Genomic_DNA"/>
</dbReference>
<feature type="domain" description="Flagellar motor switch protein FliN-like C-terminal" evidence="8">
    <location>
        <begin position="28"/>
        <end position="98"/>
    </location>
</feature>
<evidence type="ECO:0000256" key="7">
    <source>
        <dbReference type="SAM" id="MobiDB-lite"/>
    </source>
</evidence>
<keyword evidence="9" id="KW-0282">Flagellum</keyword>
<dbReference type="InterPro" id="IPR036429">
    <property type="entry name" value="SpoA-like_sf"/>
</dbReference>
<comment type="similarity">
    <text evidence="2">Belongs to the FliN/MopA/SpaO family.</text>
</comment>
<dbReference type="PANTHER" id="PTHR43484:SF1">
    <property type="entry name" value="FLAGELLAR MOTOR SWITCH PROTEIN FLIN"/>
    <property type="match status" value="1"/>
</dbReference>
<dbReference type="Proteomes" id="UP001284601">
    <property type="component" value="Unassembled WGS sequence"/>
</dbReference>
<protein>
    <submittedName>
        <fullName evidence="9">Flagellar motor switch protein FliN</fullName>
    </submittedName>
</protein>
<reference evidence="9 10" key="2">
    <citation type="submission" date="2023-10" db="EMBL/GenBank/DDBJ databases">
        <authorList>
            <person name="Han X.F."/>
        </authorList>
    </citation>
    <scope>NUCLEOTIDE SEQUENCE [LARGE SCALE GENOMIC DNA]</scope>
    <source>
        <strain evidence="9 10">KCTC 39840</strain>
    </source>
</reference>
<keyword evidence="10" id="KW-1185">Reference proteome</keyword>
<accession>A0ABU4I043</accession>
<keyword evidence="3" id="KW-1003">Cell membrane</keyword>
<keyword evidence="9" id="KW-0969">Cilium</keyword>
<dbReference type="PRINTS" id="PR00956">
    <property type="entry name" value="FLGMOTORFLIN"/>
</dbReference>
<dbReference type="InterPro" id="IPR001543">
    <property type="entry name" value="FliN-like_C"/>
</dbReference>